<feature type="transmembrane region" description="Helical" evidence="1">
    <location>
        <begin position="12"/>
        <end position="34"/>
    </location>
</feature>
<keyword evidence="1" id="KW-0472">Membrane</keyword>
<name>X1GQ80_9ZZZZ</name>
<dbReference type="EMBL" id="BARU01009975">
    <property type="protein sequence ID" value="GAH43774.1"/>
    <property type="molecule type" value="Genomic_DNA"/>
</dbReference>
<evidence type="ECO:0000256" key="1">
    <source>
        <dbReference type="SAM" id="Phobius"/>
    </source>
</evidence>
<organism evidence="2">
    <name type="scientific">marine sediment metagenome</name>
    <dbReference type="NCBI Taxonomy" id="412755"/>
    <lineage>
        <taxon>unclassified sequences</taxon>
        <taxon>metagenomes</taxon>
        <taxon>ecological metagenomes</taxon>
    </lineage>
</organism>
<dbReference type="AlphaFoldDB" id="X1GQ80"/>
<keyword evidence="1" id="KW-1133">Transmembrane helix</keyword>
<sequence>MVRLDDRGVADILAIAFMFVILVLAAVFMHTYSLRPLRAATDRQLELKSEHLYMTLELAWVEPYSVSFLRAATENLLLEQPTVPGPHLRSAVENTLEYLCPPRYAVAISLSCDDSSWELSWPEGVGLGIDAEKQFVRQGEVRLTMASGEKIAVPVTVRIFEIDGT</sequence>
<reference evidence="2" key="1">
    <citation type="journal article" date="2014" name="Front. Microbiol.">
        <title>High frequency of phylogenetically diverse reductive dehalogenase-homologous genes in deep subseafloor sedimentary metagenomes.</title>
        <authorList>
            <person name="Kawai M."/>
            <person name="Futagami T."/>
            <person name="Toyoda A."/>
            <person name="Takaki Y."/>
            <person name="Nishi S."/>
            <person name="Hori S."/>
            <person name="Arai W."/>
            <person name="Tsubouchi T."/>
            <person name="Morono Y."/>
            <person name="Uchiyama I."/>
            <person name="Ito T."/>
            <person name="Fujiyama A."/>
            <person name="Inagaki F."/>
            <person name="Takami H."/>
        </authorList>
    </citation>
    <scope>NUCLEOTIDE SEQUENCE</scope>
    <source>
        <strain evidence="2">Expedition CK06-06</strain>
    </source>
</reference>
<evidence type="ECO:0000313" key="2">
    <source>
        <dbReference type="EMBL" id="GAH43774.1"/>
    </source>
</evidence>
<accession>X1GQ80</accession>
<proteinExistence type="predicted"/>
<gene>
    <name evidence="2" type="ORF">S03H2_19133</name>
</gene>
<keyword evidence="1" id="KW-0812">Transmembrane</keyword>
<comment type="caution">
    <text evidence="2">The sequence shown here is derived from an EMBL/GenBank/DDBJ whole genome shotgun (WGS) entry which is preliminary data.</text>
</comment>
<protein>
    <submittedName>
        <fullName evidence="2">Uncharacterized protein</fullName>
    </submittedName>
</protein>